<dbReference type="PANTHER" id="PTHR33309:SF1">
    <property type="entry name" value="MYB_SANT-LIKE DNA-BINDING DOMAIN-CONTAINING PROTEIN"/>
    <property type="match status" value="1"/>
</dbReference>
<name>A0A6S7KM14_PARCT</name>
<keyword evidence="3" id="KW-1185">Reference proteome</keyword>
<dbReference type="AlphaFoldDB" id="A0A6S7KM14"/>
<evidence type="ECO:0000313" key="3">
    <source>
        <dbReference type="Proteomes" id="UP001152795"/>
    </source>
</evidence>
<dbReference type="EMBL" id="CACRXK020015305">
    <property type="protein sequence ID" value="CAB4028182.1"/>
    <property type="molecule type" value="Genomic_DNA"/>
</dbReference>
<reference evidence="2" key="1">
    <citation type="submission" date="2020-04" db="EMBL/GenBank/DDBJ databases">
        <authorList>
            <person name="Alioto T."/>
            <person name="Alioto T."/>
            <person name="Gomez Garrido J."/>
        </authorList>
    </citation>
    <scope>NUCLEOTIDE SEQUENCE</scope>
    <source>
        <strain evidence="2">A484AB</strain>
    </source>
</reference>
<accession>A0A6S7KM14</accession>
<feature type="region of interest" description="Disordered" evidence="1">
    <location>
        <begin position="95"/>
        <end position="148"/>
    </location>
</feature>
<comment type="caution">
    <text evidence="2">The sequence shown here is derived from an EMBL/GenBank/DDBJ whole genome shotgun (WGS) entry which is preliminary data.</text>
</comment>
<evidence type="ECO:0000313" key="2">
    <source>
        <dbReference type="EMBL" id="CAB4028182.1"/>
    </source>
</evidence>
<protein>
    <submittedName>
        <fullName evidence="2">Uncharacterized protein</fullName>
    </submittedName>
</protein>
<dbReference type="Proteomes" id="UP001152795">
    <property type="component" value="Unassembled WGS sequence"/>
</dbReference>
<feature type="compositionally biased region" description="Basic and acidic residues" evidence="1">
    <location>
        <begin position="101"/>
        <end position="146"/>
    </location>
</feature>
<dbReference type="OrthoDB" id="5988341at2759"/>
<dbReference type="PANTHER" id="PTHR33309">
    <property type="entry name" value="KERATIN, ULTRA HIGH-SULFUR MATRIX PROTEIN-LIKE"/>
    <property type="match status" value="1"/>
</dbReference>
<gene>
    <name evidence="2" type="ORF">PACLA_8A011923</name>
</gene>
<evidence type="ECO:0000256" key="1">
    <source>
        <dbReference type="SAM" id="MobiDB-lite"/>
    </source>
</evidence>
<organism evidence="2 3">
    <name type="scientific">Paramuricea clavata</name>
    <name type="common">Red gorgonian</name>
    <name type="synonym">Violescent sea-whip</name>
    <dbReference type="NCBI Taxonomy" id="317549"/>
    <lineage>
        <taxon>Eukaryota</taxon>
        <taxon>Metazoa</taxon>
        <taxon>Cnidaria</taxon>
        <taxon>Anthozoa</taxon>
        <taxon>Octocorallia</taxon>
        <taxon>Malacalcyonacea</taxon>
        <taxon>Plexauridae</taxon>
        <taxon>Paramuricea</taxon>
    </lineage>
</organism>
<sequence>MEWTKEHDIFLLREMLASDIFHYRKGSPDRGRIWDEIADRLNATKDMVFHIKEKRSVRDRWILLKNKLKKNRREEEAASGIEVDEQDEKDILIEELTDQEETTKESIGSKEKADKVAAEDVRNKALERLGETKKRKQEVDGNDVTKKTRVRRSTEGALIFLKEKAEQELEIRKQDQKIQQQAQHQQIQQQQQIMQMVQAHNEQMQMIQQQQMQQNQCLMALLQKVLLINHNY</sequence>
<proteinExistence type="predicted"/>